<reference evidence="2 3" key="1">
    <citation type="submission" date="2014-04" db="EMBL/GenBank/DDBJ databases">
        <authorList>
            <consortium name="DOE Joint Genome Institute"/>
            <person name="Kuo A."/>
            <person name="Tarkka M."/>
            <person name="Buscot F."/>
            <person name="Kohler A."/>
            <person name="Nagy L.G."/>
            <person name="Floudas D."/>
            <person name="Copeland A."/>
            <person name="Barry K.W."/>
            <person name="Cichocki N."/>
            <person name="Veneault-Fourrey C."/>
            <person name="LaButti K."/>
            <person name="Lindquist E.A."/>
            <person name="Lipzen A."/>
            <person name="Lundell T."/>
            <person name="Morin E."/>
            <person name="Murat C."/>
            <person name="Sun H."/>
            <person name="Tunlid A."/>
            <person name="Henrissat B."/>
            <person name="Grigoriev I.V."/>
            <person name="Hibbett D.S."/>
            <person name="Martin F."/>
            <person name="Nordberg H.P."/>
            <person name="Cantor M.N."/>
            <person name="Hua S.X."/>
        </authorList>
    </citation>
    <scope>NUCLEOTIDE SEQUENCE [LARGE SCALE GENOMIC DNA]</scope>
    <source>
        <strain evidence="2 3">F 1598</strain>
    </source>
</reference>
<dbReference type="Proteomes" id="UP000054166">
    <property type="component" value="Unassembled WGS sequence"/>
</dbReference>
<evidence type="ECO:0000313" key="3">
    <source>
        <dbReference type="Proteomes" id="UP000054166"/>
    </source>
</evidence>
<protein>
    <submittedName>
        <fullName evidence="2">Uncharacterized protein</fullName>
    </submittedName>
</protein>
<feature type="transmembrane region" description="Helical" evidence="1">
    <location>
        <begin position="41"/>
        <end position="65"/>
    </location>
</feature>
<name>A0A0C3FEP8_PILCF</name>
<proteinExistence type="predicted"/>
<keyword evidence="1" id="KW-0812">Transmembrane</keyword>
<keyword evidence="3" id="KW-1185">Reference proteome</keyword>
<gene>
    <name evidence="2" type="ORF">PILCRDRAFT_589189</name>
</gene>
<reference evidence="3" key="2">
    <citation type="submission" date="2015-01" db="EMBL/GenBank/DDBJ databases">
        <title>Evolutionary Origins and Diversification of the Mycorrhizal Mutualists.</title>
        <authorList>
            <consortium name="DOE Joint Genome Institute"/>
            <consortium name="Mycorrhizal Genomics Consortium"/>
            <person name="Kohler A."/>
            <person name="Kuo A."/>
            <person name="Nagy L.G."/>
            <person name="Floudas D."/>
            <person name="Copeland A."/>
            <person name="Barry K.W."/>
            <person name="Cichocki N."/>
            <person name="Veneault-Fourrey C."/>
            <person name="LaButti K."/>
            <person name="Lindquist E.A."/>
            <person name="Lipzen A."/>
            <person name="Lundell T."/>
            <person name="Morin E."/>
            <person name="Murat C."/>
            <person name="Riley R."/>
            <person name="Ohm R."/>
            <person name="Sun H."/>
            <person name="Tunlid A."/>
            <person name="Henrissat B."/>
            <person name="Grigoriev I.V."/>
            <person name="Hibbett D.S."/>
            <person name="Martin F."/>
        </authorList>
    </citation>
    <scope>NUCLEOTIDE SEQUENCE [LARGE SCALE GENOMIC DNA]</scope>
    <source>
        <strain evidence="3">F 1598</strain>
    </source>
</reference>
<organism evidence="2 3">
    <name type="scientific">Piloderma croceum (strain F 1598)</name>
    <dbReference type="NCBI Taxonomy" id="765440"/>
    <lineage>
        <taxon>Eukaryota</taxon>
        <taxon>Fungi</taxon>
        <taxon>Dikarya</taxon>
        <taxon>Basidiomycota</taxon>
        <taxon>Agaricomycotina</taxon>
        <taxon>Agaricomycetes</taxon>
        <taxon>Agaricomycetidae</taxon>
        <taxon>Atheliales</taxon>
        <taxon>Atheliaceae</taxon>
        <taxon>Piloderma</taxon>
    </lineage>
</organism>
<accession>A0A0C3FEP8</accession>
<dbReference type="HOGENOM" id="CLU_2085681_0_0_1"/>
<dbReference type="InParanoid" id="A0A0C3FEP8"/>
<sequence length="117" mass="13655">MHKHKFLRLPYYVRFRFPPFLFRPFNRSTHSFHTLCLIRRVTAAIMTVTGQLHGCACYYSVSHWITIHHSLLSKGNIATWTGVGVLVLFVLTVNGVIIFFTCRDPRNPRHGEQNKTR</sequence>
<keyword evidence="1" id="KW-0472">Membrane</keyword>
<keyword evidence="1" id="KW-1133">Transmembrane helix</keyword>
<feature type="transmembrane region" description="Helical" evidence="1">
    <location>
        <begin position="77"/>
        <end position="100"/>
    </location>
</feature>
<evidence type="ECO:0000256" key="1">
    <source>
        <dbReference type="SAM" id="Phobius"/>
    </source>
</evidence>
<dbReference type="AlphaFoldDB" id="A0A0C3FEP8"/>
<evidence type="ECO:0000313" key="2">
    <source>
        <dbReference type="EMBL" id="KIM78474.1"/>
    </source>
</evidence>
<dbReference type="EMBL" id="KN833016">
    <property type="protein sequence ID" value="KIM78474.1"/>
    <property type="molecule type" value="Genomic_DNA"/>
</dbReference>